<gene>
    <name evidence="10" type="ORF">V6N12_056515</name>
</gene>
<proteinExistence type="predicted"/>
<keyword evidence="11" id="KW-1185">Reference proteome</keyword>
<reference evidence="10 11" key="1">
    <citation type="journal article" date="2024" name="G3 (Bethesda)">
        <title>Genome assembly of Hibiscus sabdariffa L. provides insights into metabolisms of medicinal natural products.</title>
        <authorList>
            <person name="Kim T."/>
        </authorList>
    </citation>
    <scope>NUCLEOTIDE SEQUENCE [LARGE SCALE GENOMIC DNA]</scope>
    <source>
        <strain evidence="10">TK-2024</strain>
        <tissue evidence="10">Old leaves</tissue>
    </source>
</reference>
<evidence type="ECO:0000256" key="2">
    <source>
        <dbReference type="ARBA" id="ARBA00012483"/>
    </source>
</evidence>
<keyword evidence="3" id="KW-0808">Transferase</keyword>
<dbReference type="Proteomes" id="UP001472677">
    <property type="component" value="Unassembled WGS sequence"/>
</dbReference>
<dbReference type="SMART" id="SM00184">
    <property type="entry name" value="RING"/>
    <property type="match status" value="1"/>
</dbReference>
<evidence type="ECO:0000259" key="9">
    <source>
        <dbReference type="PROSITE" id="PS50089"/>
    </source>
</evidence>
<feature type="domain" description="RING-type" evidence="9">
    <location>
        <begin position="124"/>
        <end position="164"/>
    </location>
</feature>
<evidence type="ECO:0000313" key="10">
    <source>
        <dbReference type="EMBL" id="KAK8522820.1"/>
    </source>
</evidence>
<name>A0ABR2CSR1_9ROSI</name>
<keyword evidence="6" id="KW-0833">Ubl conjugation pathway</keyword>
<dbReference type="EC" id="2.3.2.27" evidence="2"/>
<dbReference type="Pfam" id="PF13639">
    <property type="entry name" value="zf-RING_2"/>
    <property type="match status" value="1"/>
</dbReference>
<dbReference type="PROSITE" id="PS50089">
    <property type="entry name" value="ZF_RING_2"/>
    <property type="match status" value="1"/>
</dbReference>
<dbReference type="EMBL" id="JBBPBM010000045">
    <property type="protein sequence ID" value="KAK8522820.1"/>
    <property type="molecule type" value="Genomic_DNA"/>
</dbReference>
<dbReference type="InterPro" id="IPR001841">
    <property type="entry name" value="Znf_RING"/>
</dbReference>
<keyword evidence="7" id="KW-0862">Zinc</keyword>
<evidence type="ECO:0000256" key="7">
    <source>
        <dbReference type="ARBA" id="ARBA00022833"/>
    </source>
</evidence>
<evidence type="ECO:0000313" key="11">
    <source>
        <dbReference type="Proteomes" id="UP001472677"/>
    </source>
</evidence>
<dbReference type="PANTHER" id="PTHR46463">
    <property type="entry name" value="ZINC FINGER, RING/FYVE/PHD-TYPE"/>
    <property type="match status" value="1"/>
</dbReference>
<keyword evidence="5 8" id="KW-0863">Zinc-finger</keyword>
<organism evidence="10 11">
    <name type="scientific">Hibiscus sabdariffa</name>
    <name type="common">roselle</name>
    <dbReference type="NCBI Taxonomy" id="183260"/>
    <lineage>
        <taxon>Eukaryota</taxon>
        <taxon>Viridiplantae</taxon>
        <taxon>Streptophyta</taxon>
        <taxon>Embryophyta</taxon>
        <taxon>Tracheophyta</taxon>
        <taxon>Spermatophyta</taxon>
        <taxon>Magnoliopsida</taxon>
        <taxon>eudicotyledons</taxon>
        <taxon>Gunneridae</taxon>
        <taxon>Pentapetalae</taxon>
        <taxon>rosids</taxon>
        <taxon>malvids</taxon>
        <taxon>Malvales</taxon>
        <taxon>Malvaceae</taxon>
        <taxon>Malvoideae</taxon>
        <taxon>Hibiscus</taxon>
    </lineage>
</organism>
<keyword evidence="4" id="KW-0479">Metal-binding</keyword>
<dbReference type="PANTHER" id="PTHR46463:SF93">
    <property type="entry name" value="OS11G0629300 PROTEIN"/>
    <property type="match status" value="1"/>
</dbReference>
<evidence type="ECO:0000256" key="6">
    <source>
        <dbReference type="ARBA" id="ARBA00022786"/>
    </source>
</evidence>
<evidence type="ECO:0000256" key="1">
    <source>
        <dbReference type="ARBA" id="ARBA00000900"/>
    </source>
</evidence>
<accession>A0ABR2CSR1</accession>
<protein>
    <recommendedName>
        <fullName evidence="2">RING-type E3 ubiquitin transferase</fullName>
        <ecNumber evidence="2">2.3.2.27</ecNumber>
    </recommendedName>
</protein>
<evidence type="ECO:0000256" key="4">
    <source>
        <dbReference type="ARBA" id="ARBA00022723"/>
    </source>
</evidence>
<evidence type="ECO:0000256" key="8">
    <source>
        <dbReference type="PROSITE-ProRule" id="PRU00175"/>
    </source>
</evidence>
<dbReference type="Gene3D" id="3.30.40.10">
    <property type="entry name" value="Zinc/RING finger domain, C3HC4 (zinc finger)"/>
    <property type="match status" value="1"/>
</dbReference>
<sequence>MGACCSGFHVRKPEGVSLHQAQNSIHTLSAMFIRVNRNEQSDAPASNSQVSATLNSGAASNSIQSDNIVTLAPSVLLFDGDKDSKGDKSSGLQYCTESESKFSYKKPEAEVACAYGSSEDEDVCPTCLDEYDPENPRIVLQCSHSYHLGCIYEWMERSANCPICGKTMIFDEAA</sequence>
<dbReference type="InterPro" id="IPR013083">
    <property type="entry name" value="Znf_RING/FYVE/PHD"/>
</dbReference>
<evidence type="ECO:0000256" key="3">
    <source>
        <dbReference type="ARBA" id="ARBA00022679"/>
    </source>
</evidence>
<comment type="catalytic activity">
    <reaction evidence="1">
        <text>S-ubiquitinyl-[E2 ubiquitin-conjugating enzyme]-L-cysteine + [acceptor protein]-L-lysine = [E2 ubiquitin-conjugating enzyme]-L-cysteine + N(6)-ubiquitinyl-[acceptor protein]-L-lysine.</text>
        <dbReference type="EC" id="2.3.2.27"/>
    </reaction>
</comment>
<comment type="caution">
    <text evidence="10">The sequence shown here is derived from an EMBL/GenBank/DDBJ whole genome shotgun (WGS) entry which is preliminary data.</text>
</comment>
<evidence type="ECO:0000256" key="5">
    <source>
        <dbReference type="ARBA" id="ARBA00022771"/>
    </source>
</evidence>
<dbReference type="SUPFAM" id="SSF57850">
    <property type="entry name" value="RING/U-box"/>
    <property type="match status" value="1"/>
</dbReference>